<keyword evidence="4" id="KW-1185">Reference proteome</keyword>
<evidence type="ECO:0000313" key="3">
    <source>
        <dbReference type="EMBL" id="SHH31675.1"/>
    </source>
</evidence>
<name>A0A1M5RZQ9_9FIRM</name>
<proteinExistence type="predicted"/>
<feature type="region of interest" description="Disordered" evidence="2">
    <location>
        <begin position="1"/>
        <end position="22"/>
    </location>
</feature>
<dbReference type="OrthoDB" id="1912910at2"/>
<protein>
    <recommendedName>
        <fullName evidence="5">Phage minor structural protein GP20</fullName>
    </recommendedName>
</protein>
<keyword evidence="1" id="KW-0175">Coiled coil</keyword>
<reference evidence="3 4" key="1">
    <citation type="submission" date="2016-11" db="EMBL/GenBank/DDBJ databases">
        <authorList>
            <person name="Jaros S."/>
            <person name="Januszkiewicz K."/>
            <person name="Wedrychowicz H."/>
        </authorList>
    </citation>
    <scope>NUCLEOTIDE SEQUENCE [LARGE SCALE GENOMIC DNA]</scope>
    <source>
        <strain evidence="3 4">DSM 13106</strain>
    </source>
</reference>
<accession>A0A1M5RZQ9</accession>
<dbReference type="AlphaFoldDB" id="A0A1M5RZQ9"/>
<feature type="region of interest" description="Disordered" evidence="2">
    <location>
        <begin position="104"/>
        <end position="144"/>
    </location>
</feature>
<dbReference type="STRING" id="1123281.SAMN02745180_00028"/>
<evidence type="ECO:0000256" key="1">
    <source>
        <dbReference type="SAM" id="Coils"/>
    </source>
</evidence>
<evidence type="ECO:0000313" key="4">
    <source>
        <dbReference type="Proteomes" id="UP000184389"/>
    </source>
</evidence>
<feature type="compositionally biased region" description="Basic and acidic residues" evidence="2">
    <location>
        <begin position="104"/>
        <end position="129"/>
    </location>
</feature>
<dbReference type="RefSeq" id="WP_072742515.1">
    <property type="nucleotide sequence ID" value="NZ_FQXR01000002.1"/>
</dbReference>
<evidence type="ECO:0008006" key="5">
    <source>
        <dbReference type="Google" id="ProtNLM"/>
    </source>
</evidence>
<dbReference type="EMBL" id="FQXR01000002">
    <property type="protein sequence ID" value="SHH31675.1"/>
    <property type="molecule type" value="Genomic_DNA"/>
</dbReference>
<sequence>MENNNTNKNQQQNMEGLNITDEQLQKLIQSETDKVRTNYSKQVKDLEGKITEYEEKQKEYEQKEKYYKTIDVLKENNIPSQLAKWIDIDIENEEEINELKKVFKNNKDTGYKPQTQRKDDDYSKAEKEGNVQGMISNKLGRLFQ</sequence>
<feature type="compositionally biased region" description="Low complexity" evidence="2">
    <location>
        <begin position="1"/>
        <end position="13"/>
    </location>
</feature>
<evidence type="ECO:0000256" key="2">
    <source>
        <dbReference type="SAM" id="MobiDB-lite"/>
    </source>
</evidence>
<feature type="coiled-coil region" evidence="1">
    <location>
        <begin position="36"/>
        <end position="63"/>
    </location>
</feature>
<gene>
    <name evidence="3" type="ORF">SAMN02745180_00028</name>
</gene>
<dbReference type="Proteomes" id="UP000184389">
    <property type="component" value="Unassembled WGS sequence"/>
</dbReference>
<organism evidence="3 4">
    <name type="scientific">Sporanaerobacter acetigenes DSM 13106</name>
    <dbReference type="NCBI Taxonomy" id="1123281"/>
    <lineage>
        <taxon>Bacteria</taxon>
        <taxon>Bacillati</taxon>
        <taxon>Bacillota</taxon>
        <taxon>Tissierellia</taxon>
        <taxon>Tissierellales</taxon>
        <taxon>Sporanaerobacteraceae</taxon>
        <taxon>Sporanaerobacter</taxon>
    </lineage>
</organism>